<evidence type="ECO:0000313" key="3">
    <source>
        <dbReference type="Proteomes" id="UP001303160"/>
    </source>
</evidence>
<organism evidence="2 3">
    <name type="scientific">Triangularia verruculosa</name>
    <dbReference type="NCBI Taxonomy" id="2587418"/>
    <lineage>
        <taxon>Eukaryota</taxon>
        <taxon>Fungi</taxon>
        <taxon>Dikarya</taxon>
        <taxon>Ascomycota</taxon>
        <taxon>Pezizomycotina</taxon>
        <taxon>Sordariomycetes</taxon>
        <taxon>Sordariomycetidae</taxon>
        <taxon>Sordariales</taxon>
        <taxon>Podosporaceae</taxon>
        <taxon>Triangularia</taxon>
    </lineage>
</organism>
<keyword evidence="3" id="KW-1185">Reference proteome</keyword>
<reference evidence="2" key="2">
    <citation type="submission" date="2023-05" db="EMBL/GenBank/DDBJ databases">
        <authorList>
            <consortium name="Lawrence Berkeley National Laboratory"/>
            <person name="Steindorff A."/>
            <person name="Hensen N."/>
            <person name="Bonometti L."/>
            <person name="Westerberg I."/>
            <person name="Brannstrom I.O."/>
            <person name="Guillou S."/>
            <person name="Cros-Aarteil S."/>
            <person name="Calhoun S."/>
            <person name="Haridas S."/>
            <person name="Kuo A."/>
            <person name="Mondo S."/>
            <person name="Pangilinan J."/>
            <person name="Riley R."/>
            <person name="Labutti K."/>
            <person name="Andreopoulos B."/>
            <person name="Lipzen A."/>
            <person name="Chen C."/>
            <person name="Yanf M."/>
            <person name="Daum C."/>
            <person name="Ng V."/>
            <person name="Clum A."/>
            <person name="Ohm R."/>
            <person name="Martin F."/>
            <person name="Silar P."/>
            <person name="Natvig D."/>
            <person name="Lalanne C."/>
            <person name="Gautier V."/>
            <person name="Ament-Velasquez S.L."/>
            <person name="Kruys A."/>
            <person name="Hutchinson M.I."/>
            <person name="Powell A.J."/>
            <person name="Barry K."/>
            <person name="Miller A.N."/>
            <person name="Grigoriev I.V."/>
            <person name="Debuchy R."/>
            <person name="Gladieux P."/>
            <person name="Thoren M.H."/>
            <person name="Johannesson H."/>
        </authorList>
    </citation>
    <scope>NUCLEOTIDE SEQUENCE</scope>
    <source>
        <strain evidence="2">CBS 315.58</strain>
    </source>
</reference>
<dbReference type="AlphaFoldDB" id="A0AAN7AWC9"/>
<evidence type="ECO:0000256" key="1">
    <source>
        <dbReference type="SAM" id="MobiDB-lite"/>
    </source>
</evidence>
<accession>A0AAN7AWC9</accession>
<feature type="region of interest" description="Disordered" evidence="1">
    <location>
        <begin position="33"/>
        <end position="54"/>
    </location>
</feature>
<feature type="region of interest" description="Disordered" evidence="1">
    <location>
        <begin position="120"/>
        <end position="149"/>
    </location>
</feature>
<evidence type="ECO:0000313" key="2">
    <source>
        <dbReference type="EMBL" id="KAK4202058.1"/>
    </source>
</evidence>
<dbReference type="EMBL" id="MU863901">
    <property type="protein sequence ID" value="KAK4202058.1"/>
    <property type="molecule type" value="Genomic_DNA"/>
</dbReference>
<name>A0AAN7AWC9_9PEZI</name>
<reference evidence="2" key="1">
    <citation type="journal article" date="2023" name="Mol. Phylogenet. Evol.">
        <title>Genome-scale phylogeny and comparative genomics of the fungal order Sordariales.</title>
        <authorList>
            <person name="Hensen N."/>
            <person name="Bonometti L."/>
            <person name="Westerberg I."/>
            <person name="Brannstrom I.O."/>
            <person name="Guillou S."/>
            <person name="Cros-Aarteil S."/>
            <person name="Calhoun S."/>
            <person name="Haridas S."/>
            <person name="Kuo A."/>
            <person name="Mondo S."/>
            <person name="Pangilinan J."/>
            <person name="Riley R."/>
            <person name="LaButti K."/>
            <person name="Andreopoulos B."/>
            <person name="Lipzen A."/>
            <person name="Chen C."/>
            <person name="Yan M."/>
            <person name="Daum C."/>
            <person name="Ng V."/>
            <person name="Clum A."/>
            <person name="Steindorff A."/>
            <person name="Ohm R.A."/>
            <person name="Martin F."/>
            <person name="Silar P."/>
            <person name="Natvig D.O."/>
            <person name="Lalanne C."/>
            <person name="Gautier V."/>
            <person name="Ament-Velasquez S.L."/>
            <person name="Kruys A."/>
            <person name="Hutchinson M.I."/>
            <person name="Powell A.J."/>
            <person name="Barry K."/>
            <person name="Miller A.N."/>
            <person name="Grigoriev I.V."/>
            <person name="Debuchy R."/>
            <person name="Gladieux P."/>
            <person name="Hiltunen Thoren M."/>
            <person name="Johannesson H."/>
        </authorList>
    </citation>
    <scope>NUCLEOTIDE SEQUENCE</scope>
    <source>
        <strain evidence="2">CBS 315.58</strain>
    </source>
</reference>
<protein>
    <submittedName>
        <fullName evidence="2">Uncharacterized protein</fullName>
    </submittedName>
</protein>
<feature type="compositionally biased region" description="Low complexity" evidence="1">
    <location>
        <begin position="43"/>
        <end position="53"/>
    </location>
</feature>
<feature type="compositionally biased region" description="Acidic residues" evidence="1">
    <location>
        <begin position="134"/>
        <end position="149"/>
    </location>
</feature>
<dbReference type="Proteomes" id="UP001303160">
    <property type="component" value="Unassembled WGS sequence"/>
</dbReference>
<sequence length="197" mass="22395">MISFTDLSPVAGAWAPMMKRFGTRRRCSRNKFSLPRTRREKSCSPSSSWGSSSAPRMVRAIGPITKDGDEDDAAAEGLEWKETGFYLVARIGHQGHIDGVYAIYNMEWEDPLTGEDGKYLHEDKNWGKPPGYGDGDDDEDEDEDKDKEEEQIFCARLADRIGDFGSDYHVCWDQVTFSKPVRLGFVSRDRLIRDVCR</sequence>
<gene>
    <name evidence="2" type="ORF">QBC40DRAFT_47167</name>
</gene>
<proteinExistence type="predicted"/>
<comment type="caution">
    <text evidence="2">The sequence shown here is derived from an EMBL/GenBank/DDBJ whole genome shotgun (WGS) entry which is preliminary data.</text>
</comment>